<reference evidence="1" key="1">
    <citation type="submission" date="2022-03" db="EMBL/GenBank/DDBJ databases">
        <authorList>
            <person name="Lindestad O."/>
        </authorList>
    </citation>
    <scope>NUCLEOTIDE SEQUENCE</scope>
</reference>
<protein>
    <submittedName>
        <fullName evidence="1">Jg5375 protein</fullName>
    </submittedName>
</protein>
<name>A0A8S4RP68_9NEOP</name>
<sequence length="125" mass="13410">MGVVLFNGVIRPNISVQWRSTLVKWYCLKQREIALKGTTWATVLVASCAVRLFTIVDYTDAYSHVGYGYGVALRLAAARCQCLYSGKAAGRSLAELAGERGEGGEGKYSRAAGTASSLAHRANCC</sequence>
<accession>A0A8S4RP68</accession>
<dbReference type="AlphaFoldDB" id="A0A8S4RP68"/>
<dbReference type="EMBL" id="CAKXAJ010025372">
    <property type="protein sequence ID" value="CAH2238630.1"/>
    <property type="molecule type" value="Genomic_DNA"/>
</dbReference>
<dbReference type="Proteomes" id="UP000838756">
    <property type="component" value="Unassembled WGS sequence"/>
</dbReference>
<keyword evidence="2" id="KW-1185">Reference proteome</keyword>
<evidence type="ECO:0000313" key="1">
    <source>
        <dbReference type="EMBL" id="CAH2238630.1"/>
    </source>
</evidence>
<gene>
    <name evidence="1" type="primary">jg5375</name>
    <name evidence="1" type="ORF">PAEG_LOCUS15693</name>
</gene>
<organism evidence="1 2">
    <name type="scientific">Pararge aegeria aegeria</name>
    <dbReference type="NCBI Taxonomy" id="348720"/>
    <lineage>
        <taxon>Eukaryota</taxon>
        <taxon>Metazoa</taxon>
        <taxon>Ecdysozoa</taxon>
        <taxon>Arthropoda</taxon>
        <taxon>Hexapoda</taxon>
        <taxon>Insecta</taxon>
        <taxon>Pterygota</taxon>
        <taxon>Neoptera</taxon>
        <taxon>Endopterygota</taxon>
        <taxon>Lepidoptera</taxon>
        <taxon>Glossata</taxon>
        <taxon>Ditrysia</taxon>
        <taxon>Papilionoidea</taxon>
        <taxon>Nymphalidae</taxon>
        <taxon>Satyrinae</taxon>
        <taxon>Satyrini</taxon>
        <taxon>Parargina</taxon>
        <taxon>Pararge</taxon>
    </lineage>
</organism>
<comment type="caution">
    <text evidence="1">The sequence shown here is derived from an EMBL/GenBank/DDBJ whole genome shotgun (WGS) entry which is preliminary data.</text>
</comment>
<evidence type="ECO:0000313" key="2">
    <source>
        <dbReference type="Proteomes" id="UP000838756"/>
    </source>
</evidence>
<proteinExistence type="predicted"/>